<dbReference type="AlphaFoldDB" id="A0A815PEU0"/>
<evidence type="ECO:0000313" key="3">
    <source>
        <dbReference type="Proteomes" id="UP000663864"/>
    </source>
</evidence>
<dbReference type="Pfam" id="PF13517">
    <property type="entry name" value="FG-GAP_3"/>
    <property type="match status" value="2"/>
</dbReference>
<dbReference type="Proteomes" id="UP000663864">
    <property type="component" value="Unassembled WGS sequence"/>
</dbReference>
<sequence>MIIGILTVCFTSPKSKEPICPFLLVSQTQDWVPVADRKLPIALGDFNNDNHLDIIVTERGNNEMNIFLGYGDGKFSKNPTTSIACSSLPYSIAVGDFNNDSWLDIAVANHNHNNIGIFLGYDNGTFAIEKIHSTGASRPLALSVHDFNDDKQLDIVVGNGGTNNIGILLGYGNGTFANQITFSTGFDSLPHAIVVADFNNDNRLDIAVANAGTNNIGVFLGNGNGTFSNQTTYPAGSYPVSLTVGDFNKDGRMDIVVSNSDDHNVCILLGNDNGMFTSQGIYATGFGSYPSSVAVRDFNKDDRLDIIIAHSG</sequence>
<keyword evidence="1" id="KW-0732">Signal</keyword>
<evidence type="ECO:0008006" key="4">
    <source>
        <dbReference type="Google" id="ProtNLM"/>
    </source>
</evidence>
<dbReference type="PANTHER" id="PTHR46580">
    <property type="entry name" value="SENSOR KINASE-RELATED"/>
    <property type="match status" value="1"/>
</dbReference>
<dbReference type="InterPro" id="IPR028994">
    <property type="entry name" value="Integrin_alpha_N"/>
</dbReference>
<dbReference type="InterPro" id="IPR013517">
    <property type="entry name" value="FG-GAP"/>
</dbReference>
<name>A0A815PEU0_9BILA</name>
<dbReference type="SUPFAM" id="SSF69318">
    <property type="entry name" value="Integrin alpha N-terminal domain"/>
    <property type="match status" value="1"/>
</dbReference>
<reference evidence="2" key="1">
    <citation type="submission" date="2021-02" db="EMBL/GenBank/DDBJ databases">
        <authorList>
            <person name="Nowell W R."/>
        </authorList>
    </citation>
    <scope>NUCLEOTIDE SEQUENCE</scope>
</reference>
<dbReference type="Gene3D" id="2.30.30.100">
    <property type="match status" value="4"/>
</dbReference>
<feature type="non-terminal residue" evidence="2">
    <location>
        <position position="1"/>
    </location>
</feature>
<proteinExistence type="predicted"/>
<comment type="caution">
    <text evidence="2">The sequence shown here is derived from an EMBL/GenBank/DDBJ whole genome shotgun (WGS) entry which is preliminary data.</text>
</comment>
<evidence type="ECO:0000256" key="1">
    <source>
        <dbReference type="ARBA" id="ARBA00022729"/>
    </source>
</evidence>
<organism evidence="2 3">
    <name type="scientific">Rotaria sordida</name>
    <dbReference type="NCBI Taxonomy" id="392033"/>
    <lineage>
        <taxon>Eukaryota</taxon>
        <taxon>Metazoa</taxon>
        <taxon>Spiralia</taxon>
        <taxon>Gnathifera</taxon>
        <taxon>Rotifera</taxon>
        <taxon>Eurotatoria</taxon>
        <taxon>Bdelloidea</taxon>
        <taxon>Philodinida</taxon>
        <taxon>Philodinidae</taxon>
        <taxon>Rotaria</taxon>
    </lineage>
</organism>
<accession>A0A815PEU0</accession>
<dbReference type="EMBL" id="CAJNOT010004884">
    <property type="protein sequence ID" value="CAF1448430.1"/>
    <property type="molecule type" value="Genomic_DNA"/>
</dbReference>
<protein>
    <recommendedName>
        <fullName evidence="4">VCBS repeat-containing protein</fullName>
    </recommendedName>
</protein>
<gene>
    <name evidence="2" type="ORF">ZHD862_LOCUS35158</name>
</gene>
<evidence type="ECO:0000313" key="2">
    <source>
        <dbReference type="EMBL" id="CAF1448430.1"/>
    </source>
</evidence>